<dbReference type="PANTHER" id="PTHR19336">
    <property type="entry name" value="UNCHARACTERIZED DUF1167"/>
    <property type="match status" value="1"/>
</dbReference>
<gene>
    <name evidence="3" type="ORF">BDK51DRAFT_45665</name>
</gene>
<dbReference type="AlphaFoldDB" id="A0A4P9WJ08"/>
<feature type="region of interest" description="Disordered" evidence="2">
    <location>
        <begin position="179"/>
        <end position="226"/>
    </location>
</feature>
<accession>A0A4P9WJ08</accession>
<protein>
    <submittedName>
        <fullName evidence="3">Uncharacterized protein</fullName>
    </submittedName>
</protein>
<feature type="compositionally biased region" description="Basic and acidic residues" evidence="2">
    <location>
        <begin position="742"/>
        <end position="773"/>
    </location>
</feature>
<feature type="compositionally biased region" description="Basic and acidic residues" evidence="2">
    <location>
        <begin position="566"/>
        <end position="599"/>
    </location>
</feature>
<evidence type="ECO:0000256" key="1">
    <source>
        <dbReference type="SAM" id="Coils"/>
    </source>
</evidence>
<dbReference type="Proteomes" id="UP000269721">
    <property type="component" value="Unassembled WGS sequence"/>
</dbReference>
<feature type="region of interest" description="Disordered" evidence="2">
    <location>
        <begin position="88"/>
        <end position="157"/>
    </location>
</feature>
<feature type="compositionally biased region" description="Low complexity" evidence="2">
    <location>
        <begin position="7"/>
        <end position="21"/>
    </location>
</feature>
<feature type="region of interest" description="Disordered" evidence="2">
    <location>
        <begin position="1013"/>
        <end position="1037"/>
    </location>
</feature>
<feature type="region of interest" description="Disordered" evidence="2">
    <location>
        <begin position="515"/>
        <end position="624"/>
    </location>
</feature>
<dbReference type="OrthoDB" id="76453at2759"/>
<dbReference type="EMBL" id="KZ995064">
    <property type="protein sequence ID" value="RKO91448.1"/>
    <property type="molecule type" value="Genomic_DNA"/>
</dbReference>
<feature type="compositionally biased region" description="Basic residues" evidence="2">
    <location>
        <begin position="922"/>
        <end position="934"/>
    </location>
</feature>
<feature type="compositionally biased region" description="Low complexity" evidence="2">
    <location>
        <begin position="349"/>
        <end position="362"/>
    </location>
</feature>
<evidence type="ECO:0000313" key="3">
    <source>
        <dbReference type="EMBL" id="RKO91448.1"/>
    </source>
</evidence>
<name>A0A4P9WJ08_9FUNG</name>
<feature type="region of interest" description="Disordered" evidence="2">
    <location>
        <begin position="919"/>
        <end position="974"/>
    </location>
</feature>
<organism evidence="3 4">
    <name type="scientific">Blyttiomyces helicus</name>
    <dbReference type="NCBI Taxonomy" id="388810"/>
    <lineage>
        <taxon>Eukaryota</taxon>
        <taxon>Fungi</taxon>
        <taxon>Fungi incertae sedis</taxon>
        <taxon>Chytridiomycota</taxon>
        <taxon>Chytridiomycota incertae sedis</taxon>
        <taxon>Chytridiomycetes</taxon>
        <taxon>Chytridiomycetes incertae sedis</taxon>
        <taxon>Blyttiomyces</taxon>
    </lineage>
</organism>
<feature type="region of interest" description="Disordered" evidence="2">
    <location>
        <begin position="1"/>
        <end position="76"/>
    </location>
</feature>
<feature type="compositionally biased region" description="Basic and acidic residues" evidence="2">
    <location>
        <begin position="273"/>
        <end position="285"/>
    </location>
</feature>
<dbReference type="GO" id="GO:0008017">
    <property type="term" value="F:microtubule binding"/>
    <property type="evidence" value="ECO:0007669"/>
    <property type="project" value="TreeGrafter"/>
</dbReference>
<feature type="compositionally biased region" description="Polar residues" evidence="2">
    <location>
        <begin position="796"/>
        <end position="811"/>
    </location>
</feature>
<feature type="region of interest" description="Disordered" evidence="2">
    <location>
        <begin position="261"/>
        <end position="394"/>
    </location>
</feature>
<feature type="region of interest" description="Disordered" evidence="2">
    <location>
        <begin position="1070"/>
        <end position="1108"/>
    </location>
</feature>
<keyword evidence="1" id="KW-0175">Coiled coil</keyword>
<evidence type="ECO:0000256" key="2">
    <source>
        <dbReference type="SAM" id="MobiDB-lite"/>
    </source>
</evidence>
<feature type="compositionally biased region" description="Basic and acidic residues" evidence="2">
    <location>
        <begin position="98"/>
        <end position="110"/>
    </location>
</feature>
<feature type="compositionally biased region" description="Low complexity" evidence="2">
    <location>
        <begin position="325"/>
        <end position="334"/>
    </location>
</feature>
<feature type="compositionally biased region" description="Polar residues" evidence="2">
    <location>
        <begin position="210"/>
        <end position="219"/>
    </location>
</feature>
<feature type="compositionally biased region" description="Basic and acidic residues" evidence="2">
    <location>
        <begin position="189"/>
        <end position="201"/>
    </location>
</feature>
<evidence type="ECO:0000313" key="4">
    <source>
        <dbReference type="Proteomes" id="UP000269721"/>
    </source>
</evidence>
<feature type="coiled-coil region" evidence="1">
    <location>
        <begin position="459"/>
        <end position="500"/>
    </location>
</feature>
<dbReference type="PANTHER" id="PTHR19336:SF9">
    <property type="entry name" value="SPINDLE POLE BODY PROTEIN PPC89"/>
    <property type="match status" value="1"/>
</dbReference>
<feature type="compositionally biased region" description="Basic and acidic residues" evidence="2">
    <location>
        <begin position="525"/>
        <end position="547"/>
    </location>
</feature>
<feature type="compositionally biased region" description="Low complexity" evidence="2">
    <location>
        <begin position="118"/>
        <end position="129"/>
    </location>
</feature>
<proteinExistence type="predicted"/>
<feature type="compositionally biased region" description="Low complexity" evidence="2">
    <location>
        <begin position="712"/>
        <end position="741"/>
    </location>
</feature>
<feature type="compositionally biased region" description="Polar residues" evidence="2">
    <location>
        <begin position="370"/>
        <end position="381"/>
    </location>
</feature>
<feature type="compositionally biased region" description="Pro residues" evidence="2">
    <location>
        <begin position="1075"/>
        <end position="1085"/>
    </location>
</feature>
<feature type="compositionally biased region" description="Basic and acidic residues" evidence="2">
    <location>
        <begin position="47"/>
        <end position="60"/>
    </location>
</feature>
<feature type="compositionally biased region" description="Polar residues" evidence="2">
    <location>
        <begin position="179"/>
        <end position="188"/>
    </location>
</feature>
<feature type="region of interest" description="Disordered" evidence="2">
    <location>
        <begin position="686"/>
        <end position="881"/>
    </location>
</feature>
<sequence length="1264" mass="137351">MADIYRSSSSPDSLSMSFSPFPDRDLSPFPLSPPRPSQLPTHRSPPRNRERQLPDPRFDPDVFEDDDQVFSPSHIDLDKLDMDISFGFDMSSGPILRRGSEEDARDDPGRGRGGPNGAGASRAGGSRSNTKPSDYAPDGPSFHGWAGPEELISDDGLNGRFKNLLDQELKRTETILKTTGSAEVTADSSRGRGYQENRDFSDFPPAGGNYNHTRSSTPIGDSIPYPSLDAQLQSRYATRGAATPTFILNAVDDARSYGNGQDDHRSFISISGSEDHDLEPTERPMNRKAFSRSPDRPFSPSYLDRSSPPRRRAHSLTLPPHDRASPPADRAPAPLSINTSSRPPPGPPSATASASTAMAAASVRPEPPSTARSGSLGNLSDRSLRSAGETSTSVRVSMADLLTEAPEEWIPKSGKQPPEVDRHLSLVGVPEDTNTRGDLNFRSPSPLFAVPLIAVVNALRTLQEKVGQLEGEKAAARDKIADLEDELSRARQLLFHDQNRRSAASVAATAVADAQTSAMWPAPDEAEKNKEAEGNLRAKERRDKTEGQGEENADRGPSTTGMSMADESRLRRAAEDRKRLSNEVVKSRLKMETELENADRGASTAGMSTAEESRSRRAAEDRKKLSNEEVLARLKMETELQTLKTRSKLLERQLDYSTQRVRNIQNERDDAKKDLEVSQRKIAELRAKIAKKGPAPAPAPAPTPAPAQSADGPPSSASYVGSSATSQSQSSRSRSASPDDSFLMRDEIANLKREIEAERAGRVGRGRTSEKQIPRAKPPAAAQVKRDRASKRSAILSKQKQSAPPTTQPPLQTWKKVDGARPRAPRPKLNAPPAHTAARSRSRSRARSESCPVDAAHHVQASLPALRDAGRDDTGGADAGRDMPFIIGKSTSKSYSVTANLQRVFALLKSHNPSLCSVCSERRRRAKSPRRARSPWRGAAPRSRSRSRRRAAPAAGPLDPPTGPLDPSADHAHHHSAMAAGGVEGLGRVLHVLEDEFRGLKSTYRALVKRYESEAEATDRRRDEEGSSGSSSSSGAAQRLRVIGDELREVIRVMEIKGDQISILRDILGTASTHAPPPAPPPPASPASHTPHHPSPSDPDSRSRSPGRALASLSLLRSSLKLAPVPPFPFRYRSRAYHLHPHHPPLLARSHSSLDIILPLLHVISPHDPGLKERRVGAPLHEVHLPEKLLLVMFELADHDCGGGAERGGQSTGEYLSLSERNADVDVGRRPSGTKSVREVVRKNPARYRGIRLGSYHVTAGAYK</sequence>
<feature type="compositionally biased region" description="Basic and acidic residues" evidence="2">
    <location>
        <begin position="611"/>
        <end position="624"/>
    </location>
</feature>
<feature type="compositionally biased region" description="Basic and acidic residues" evidence="2">
    <location>
        <begin position="1013"/>
        <end position="1025"/>
    </location>
</feature>
<feature type="compositionally biased region" description="Pro residues" evidence="2">
    <location>
        <begin position="695"/>
        <end position="705"/>
    </location>
</feature>
<reference evidence="4" key="1">
    <citation type="journal article" date="2018" name="Nat. Microbiol.">
        <title>Leveraging single-cell genomics to expand the fungal tree of life.</title>
        <authorList>
            <person name="Ahrendt S.R."/>
            <person name="Quandt C.A."/>
            <person name="Ciobanu D."/>
            <person name="Clum A."/>
            <person name="Salamov A."/>
            <person name="Andreopoulos B."/>
            <person name="Cheng J.F."/>
            <person name="Woyke T."/>
            <person name="Pelin A."/>
            <person name="Henrissat B."/>
            <person name="Reynolds N.K."/>
            <person name="Benny G.L."/>
            <person name="Smith M.E."/>
            <person name="James T.Y."/>
            <person name="Grigoriev I.V."/>
        </authorList>
    </citation>
    <scope>NUCLEOTIDE SEQUENCE [LARGE SCALE GENOMIC DNA]</scope>
</reference>
<keyword evidence="4" id="KW-1185">Reference proteome</keyword>
<dbReference type="InterPro" id="IPR051756">
    <property type="entry name" value="Centrosomal_MT-associated"/>
</dbReference>